<dbReference type="GO" id="GO:0006631">
    <property type="term" value="P:fatty acid metabolic process"/>
    <property type="evidence" value="ECO:0007669"/>
    <property type="project" value="TreeGrafter"/>
</dbReference>
<dbReference type="PANTHER" id="PTHR43658">
    <property type="entry name" value="SHORT-CHAIN DEHYDROGENASE/REDUCTASE"/>
    <property type="match status" value="1"/>
</dbReference>
<dbReference type="Gene3D" id="3.40.50.720">
    <property type="entry name" value="NAD(P)-binding Rossmann-like Domain"/>
    <property type="match status" value="1"/>
</dbReference>
<dbReference type="AlphaFoldDB" id="A0A3G5API7"/>
<evidence type="ECO:0000256" key="1">
    <source>
        <dbReference type="ARBA" id="ARBA00023002"/>
    </source>
</evidence>
<evidence type="ECO:0000256" key="2">
    <source>
        <dbReference type="RuleBase" id="RU000363"/>
    </source>
</evidence>
<dbReference type="Pfam" id="PF00106">
    <property type="entry name" value="adh_short"/>
    <property type="match status" value="1"/>
</dbReference>
<dbReference type="PANTHER" id="PTHR43658:SF8">
    <property type="entry name" value="17-BETA-HYDROXYSTEROID DEHYDROGENASE 14-RELATED"/>
    <property type="match status" value="1"/>
</dbReference>
<reference evidence="3" key="1">
    <citation type="submission" date="2018-09" db="EMBL/GenBank/DDBJ databases">
        <title>Identification of saliva proteins of spider mite Tetranychus evansi by transcriptome and LC-MS/MS approach.</title>
        <authorList>
            <person name="Huang H.-J."/>
            <person name="Cui J.-R."/>
            <person name="Hong X.-Y."/>
        </authorList>
    </citation>
    <scope>NUCLEOTIDE SEQUENCE</scope>
</reference>
<dbReference type="InterPro" id="IPR036291">
    <property type="entry name" value="NAD(P)-bd_dom_sf"/>
</dbReference>
<dbReference type="PRINTS" id="PR00080">
    <property type="entry name" value="SDRFAMILY"/>
</dbReference>
<organism evidence="3">
    <name type="scientific">Tetranychus evansi</name>
    <name type="common">red spider mite</name>
    <dbReference type="NCBI Taxonomy" id="178897"/>
    <lineage>
        <taxon>Eukaryota</taxon>
        <taxon>Metazoa</taxon>
        <taxon>Ecdysozoa</taxon>
        <taxon>Arthropoda</taxon>
        <taxon>Chelicerata</taxon>
        <taxon>Arachnida</taxon>
        <taxon>Acari</taxon>
        <taxon>Acariformes</taxon>
        <taxon>Trombidiformes</taxon>
        <taxon>Prostigmata</taxon>
        <taxon>Eleutherengona</taxon>
        <taxon>Raphignathae</taxon>
        <taxon>Tetranychoidea</taxon>
        <taxon>Tetranychidae</taxon>
        <taxon>Tetranychus</taxon>
    </lineage>
</organism>
<sequence length="256" mass="27760">MSAVNGCVAFITGAASGLGKATLKHLLTKGARGVYCFDTQAFPEELEQKDNFASFRGDVRNEENVSTALEQCYQKFGKIDTVVNCAGVSVAFRLFNFKKNRAHDLKDFADVFQVNCLGTFNVNRLAAGYLYKNTPDEANGLRGLIINTSGNAAFDGQIGQSAYAAAAGAINSMTLPLARDLGVVGIRCLTISCGYFRTPLLAHLPKNILDFLENSTLCPKRLGEPGDYARLVEAIMDNEYLNATIIKLDGGMRMFV</sequence>
<dbReference type="EMBL" id="MH979797">
    <property type="protein sequence ID" value="AYV89252.1"/>
    <property type="molecule type" value="mRNA"/>
</dbReference>
<evidence type="ECO:0000313" key="3">
    <source>
        <dbReference type="EMBL" id="AYV89252.1"/>
    </source>
</evidence>
<dbReference type="GO" id="GO:0008209">
    <property type="term" value="P:androgen metabolic process"/>
    <property type="evidence" value="ECO:0007669"/>
    <property type="project" value="TreeGrafter"/>
</dbReference>
<dbReference type="GO" id="GO:0008210">
    <property type="term" value="P:estrogen metabolic process"/>
    <property type="evidence" value="ECO:0007669"/>
    <property type="project" value="TreeGrafter"/>
</dbReference>
<dbReference type="GO" id="GO:0005739">
    <property type="term" value="C:mitochondrion"/>
    <property type="evidence" value="ECO:0007669"/>
    <property type="project" value="TreeGrafter"/>
</dbReference>
<dbReference type="SUPFAM" id="SSF51735">
    <property type="entry name" value="NAD(P)-binding Rossmann-fold domains"/>
    <property type="match status" value="1"/>
</dbReference>
<protein>
    <submittedName>
        <fullName evidence="3">3-hydroxyacyl-dehydrogenase type-2</fullName>
    </submittedName>
</protein>
<name>A0A3G5API7_9ACAR</name>
<dbReference type="InterPro" id="IPR002347">
    <property type="entry name" value="SDR_fam"/>
</dbReference>
<dbReference type="PRINTS" id="PR00081">
    <property type="entry name" value="GDHRDH"/>
</dbReference>
<dbReference type="GO" id="GO:0004303">
    <property type="term" value="F:estradiol 17-beta-dehydrogenase [NAD(P)+] activity"/>
    <property type="evidence" value="ECO:0007669"/>
    <property type="project" value="TreeGrafter"/>
</dbReference>
<accession>A0A3G5API7</accession>
<keyword evidence="1" id="KW-0560">Oxidoreductase</keyword>
<proteinExistence type="evidence at transcript level"/>
<comment type="similarity">
    <text evidence="2">Belongs to the short-chain dehydrogenases/reductases (SDR) family.</text>
</comment>